<feature type="coiled-coil region" evidence="1">
    <location>
        <begin position="241"/>
        <end position="275"/>
    </location>
</feature>
<dbReference type="InterPro" id="IPR003346">
    <property type="entry name" value="Transposase_20"/>
</dbReference>
<proteinExistence type="predicted"/>
<feature type="domain" description="Transposase IS116/IS110/IS902 C-terminal" evidence="3">
    <location>
        <begin position="280"/>
        <end position="364"/>
    </location>
</feature>
<evidence type="ECO:0000259" key="2">
    <source>
        <dbReference type="Pfam" id="PF01548"/>
    </source>
</evidence>
<dbReference type="GO" id="GO:0003677">
    <property type="term" value="F:DNA binding"/>
    <property type="evidence" value="ECO:0007669"/>
    <property type="project" value="InterPro"/>
</dbReference>
<dbReference type="NCBIfam" id="NF033542">
    <property type="entry name" value="transpos_IS110"/>
    <property type="match status" value="1"/>
</dbReference>
<evidence type="ECO:0000313" key="4">
    <source>
        <dbReference type="EMBL" id="APM38905.1"/>
    </source>
</evidence>
<dbReference type="OrthoDB" id="9811278at2"/>
<sequence>MNNRIIVPNTLILGIDIAKENHYGQFVVNGEYIKKPFLIKNTRESFECLLDSIRQLKAKYNLDYVLVGMEPTGHYWKNLAYYLKSQGIELCLVNPYHVNKIKELEDNSPTKNDKKDAKIISKLIYQGQYLNCMFEEELYVNLRLCSNNRQELKKQFISEKVRLIALLDEYFPEFKKMFSDILGKSALCILKTCPFPQDIVNIGVSELTQKLLDATHNRVGFKKAELVFNAAKTSIGVPVGLEGARYRLRLILRQLEALQKELDDVEKLMEEYLLQTGYSEYLLSIKGVGIVTAAGFLAEIGDISKYDSYKQIQKVAGLNLKETSSGMKKGKTKISKRGRSNLRNILYQAATVMVAKNTAFKEIYTHLTKRQENQLTGKQAIVALSVRLIKVMYTLCKKKTTYTHDKVHGLTSYGILKFIVL</sequence>
<feature type="domain" description="Transposase IS110-like N-terminal" evidence="2">
    <location>
        <begin position="13"/>
        <end position="172"/>
    </location>
</feature>
<dbReference type="InterPro" id="IPR047650">
    <property type="entry name" value="Transpos_IS110"/>
</dbReference>
<dbReference type="Pfam" id="PF01548">
    <property type="entry name" value="DEDD_Tnp_IS110"/>
    <property type="match status" value="1"/>
</dbReference>
<gene>
    <name evidence="4" type="ORF">BS101_09145</name>
</gene>
<organism evidence="4 5">
    <name type="scientific">Clostridium kluyveri</name>
    <dbReference type="NCBI Taxonomy" id="1534"/>
    <lineage>
        <taxon>Bacteria</taxon>
        <taxon>Bacillati</taxon>
        <taxon>Bacillota</taxon>
        <taxon>Clostridia</taxon>
        <taxon>Eubacteriales</taxon>
        <taxon>Clostridiaceae</taxon>
        <taxon>Clostridium</taxon>
    </lineage>
</organism>
<dbReference type="PANTHER" id="PTHR33055">
    <property type="entry name" value="TRANSPOSASE FOR INSERTION SEQUENCE ELEMENT IS1111A"/>
    <property type="match status" value="1"/>
</dbReference>
<evidence type="ECO:0000259" key="3">
    <source>
        <dbReference type="Pfam" id="PF02371"/>
    </source>
</evidence>
<dbReference type="GO" id="GO:0006313">
    <property type="term" value="P:DNA transposition"/>
    <property type="evidence" value="ECO:0007669"/>
    <property type="project" value="InterPro"/>
</dbReference>
<accession>A0A1L5F7C1</accession>
<dbReference type="InterPro" id="IPR002525">
    <property type="entry name" value="Transp_IS110-like_N"/>
</dbReference>
<protein>
    <submittedName>
        <fullName evidence="4">Uncharacterized protein</fullName>
    </submittedName>
</protein>
<dbReference type="Proteomes" id="UP000184604">
    <property type="component" value="Chromosome"/>
</dbReference>
<dbReference type="GO" id="GO:0004803">
    <property type="term" value="F:transposase activity"/>
    <property type="evidence" value="ECO:0007669"/>
    <property type="project" value="InterPro"/>
</dbReference>
<dbReference type="RefSeq" id="WP_073538549.1">
    <property type="nucleotide sequence ID" value="NZ_CP018335.1"/>
</dbReference>
<dbReference type="Pfam" id="PF02371">
    <property type="entry name" value="Transposase_20"/>
    <property type="match status" value="1"/>
</dbReference>
<keyword evidence="1" id="KW-0175">Coiled coil</keyword>
<dbReference type="AlphaFoldDB" id="A0A1L5F7C1"/>
<evidence type="ECO:0000313" key="5">
    <source>
        <dbReference type="Proteomes" id="UP000184604"/>
    </source>
</evidence>
<name>A0A1L5F7C1_CLOKL</name>
<reference evidence="4 5" key="1">
    <citation type="submission" date="2016-12" db="EMBL/GenBank/DDBJ databases">
        <title>Complete genome sequence of Clostridium kluyveri JZZ isolated from the pit mud of a Chinese flavor liquor-making factory.</title>
        <authorList>
            <person name="Wang Y."/>
        </authorList>
    </citation>
    <scope>NUCLEOTIDE SEQUENCE [LARGE SCALE GENOMIC DNA]</scope>
    <source>
        <strain evidence="4 5">JZZ</strain>
    </source>
</reference>
<evidence type="ECO:0000256" key="1">
    <source>
        <dbReference type="SAM" id="Coils"/>
    </source>
</evidence>
<dbReference type="EMBL" id="CP018335">
    <property type="protein sequence ID" value="APM38905.1"/>
    <property type="molecule type" value="Genomic_DNA"/>
</dbReference>
<dbReference type="PANTHER" id="PTHR33055:SF15">
    <property type="entry name" value="TRANSPOSASE-RELATED"/>
    <property type="match status" value="1"/>
</dbReference>